<evidence type="ECO:0000259" key="5">
    <source>
        <dbReference type="PROSITE" id="PS01124"/>
    </source>
</evidence>
<keyword evidence="2" id="KW-0238">DNA-binding</keyword>
<protein>
    <submittedName>
        <fullName evidence="6">Helix-turn-helix domain-containing protein</fullName>
    </submittedName>
</protein>
<dbReference type="SMART" id="SM00342">
    <property type="entry name" value="HTH_ARAC"/>
    <property type="match status" value="1"/>
</dbReference>
<dbReference type="InterPro" id="IPR018060">
    <property type="entry name" value="HTH_AraC"/>
</dbReference>
<dbReference type="EMBL" id="BAABGN010000013">
    <property type="protein sequence ID" value="GAA4432111.1"/>
    <property type="molecule type" value="Genomic_DNA"/>
</dbReference>
<evidence type="ECO:0000256" key="3">
    <source>
        <dbReference type="ARBA" id="ARBA00023163"/>
    </source>
</evidence>
<dbReference type="Pfam" id="PF12833">
    <property type="entry name" value="HTH_18"/>
    <property type="match status" value="1"/>
</dbReference>
<evidence type="ECO:0000256" key="4">
    <source>
        <dbReference type="SAM" id="MobiDB-lite"/>
    </source>
</evidence>
<dbReference type="SUPFAM" id="SSF46689">
    <property type="entry name" value="Homeodomain-like"/>
    <property type="match status" value="1"/>
</dbReference>
<feature type="region of interest" description="Disordered" evidence="4">
    <location>
        <begin position="166"/>
        <end position="194"/>
    </location>
</feature>
<keyword evidence="3" id="KW-0804">Transcription</keyword>
<organism evidence="6 7">
    <name type="scientific">Georgenia halophila</name>
    <dbReference type="NCBI Taxonomy" id="620889"/>
    <lineage>
        <taxon>Bacteria</taxon>
        <taxon>Bacillati</taxon>
        <taxon>Actinomycetota</taxon>
        <taxon>Actinomycetes</taxon>
        <taxon>Micrococcales</taxon>
        <taxon>Bogoriellaceae</taxon>
        <taxon>Georgenia</taxon>
    </lineage>
</organism>
<feature type="domain" description="HTH araC/xylS-type" evidence="5">
    <location>
        <begin position="203"/>
        <end position="301"/>
    </location>
</feature>
<dbReference type="SUPFAM" id="SSF51215">
    <property type="entry name" value="Regulatory protein AraC"/>
    <property type="match status" value="1"/>
</dbReference>
<dbReference type="InterPro" id="IPR009057">
    <property type="entry name" value="Homeodomain-like_sf"/>
</dbReference>
<proteinExistence type="predicted"/>
<dbReference type="PANTHER" id="PTHR46796:SF6">
    <property type="entry name" value="ARAC SUBFAMILY"/>
    <property type="match status" value="1"/>
</dbReference>
<dbReference type="InterPro" id="IPR050204">
    <property type="entry name" value="AraC_XylS_family_regulators"/>
</dbReference>
<evidence type="ECO:0000256" key="1">
    <source>
        <dbReference type="ARBA" id="ARBA00023015"/>
    </source>
</evidence>
<comment type="caution">
    <text evidence="6">The sequence shown here is derived from an EMBL/GenBank/DDBJ whole genome shotgun (WGS) entry which is preliminary data.</text>
</comment>
<dbReference type="Pfam" id="PF07883">
    <property type="entry name" value="Cupin_2"/>
    <property type="match status" value="1"/>
</dbReference>
<dbReference type="RefSeq" id="WP_345218374.1">
    <property type="nucleotide sequence ID" value="NZ_BAABGN010000013.1"/>
</dbReference>
<dbReference type="InterPro" id="IPR037923">
    <property type="entry name" value="HTH-like"/>
</dbReference>
<dbReference type="PROSITE" id="PS01124">
    <property type="entry name" value="HTH_ARAC_FAMILY_2"/>
    <property type="match status" value="1"/>
</dbReference>
<dbReference type="Proteomes" id="UP001500622">
    <property type="component" value="Unassembled WGS sequence"/>
</dbReference>
<accession>A0ABP8LNF0</accession>
<feature type="compositionally biased region" description="Low complexity" evidence="4">
    <location>
        <begin position="171"/>
        <end position="180"/>
    </location>
</feature>
<reference evidence="7" key="1">
    <citation type="journal article" date="2019" name="Int. J. Syst. Evol. Microbiol.">
        <title>The Global Catalogue of Microorganisms (GCM) 10K type strain sequencing project: providing services to taxonomists for standard genome sequencing and annotation.</title>
        <authorList>
            <consortium name="The Broad Institute Genomics Platform"/>
            <consortium name="The Broad Institute Genome Sequencing Center for Infectious Disease"/>
            <person name="Wu L."/>
            <person name="Ma J."/>
        </authorList>
    </citation>
    <scope>NUCLEOTIDE SEQUENCE [LARGE SCALE GENOMIC DNA]</scope>
    <source>
        <strain evidence="7">JCM 17810</strain>
    </source>
</reference>
<dbReference type="Gene3D" id="1.10.10.60">
    <property type="entry name" value="Homeodomain-like"/>
    <property type="match status" value="1"/>
</dbReference>
<dbReference type="Gene3D" id="2.60.120.10">
    <property type="entry name" value="Jelly Rolls"/>
    <property type="match status" value="1"/>
</dbReference>
<gene>
    <name evidence="6" type="ORF">GCM10023169_37510</name>
</gene>
<dbReference type="InterPro" id="IPR013096">
    <property type="entry name" value="Cupin_2"/>
</dbReference>
<evidence type="ECO:0000256" key="2">
    <source>
        <dbReference type="ARBA" id="ARBA00023125"/>
    </source>
</evidence>
<dbReference type="PANTHER" id="PTHR46796">
    <property type="entry name" value="HTH-TYPE TRANSCRIPTIONAL ACTIVATOR RHAS-RELATED"/>
    <property type="match status" value="1"/>
</dbReference>
<evidence type="ECO:0000313" key="6">
    <source>
        <dbReference type="EMBL" id="GAA4432111.1"/>
    </source>
</evidence>
<name>A0ABP8LNF0_9MICO</name>
<feature type="compositionally biased region" description="Basic and acidic residues" evidence="4">
    <location>
        <begin position="181"/>
        <end position="194"/>
    </location>
</feature>
<dbReference type="InterPro" id="IPR014710">
    <property type="entry name" value="RmlC-like_jellyroll"/>
</dbReference>
<sequence>MLDDAPSIALPRTDAPTDVVEDLDSALWVRRGDPPTMERPHRHDDLEINVVLRGRLDYLFGGSRVSVHAGQIAMFWAATPHRLIEPRSGDVCWVHIPLSTVLSWSLPDHDVCTLLRMAPVIVPVDAVPGDAEALFESWRHELTGDHTEIALLEAQAFVRRALKHHRESATAGPGEAAAVEAPRREPEAEGHDVERATGVRHVAVMAQYMAAHFRDPIAPFDVARAAHLAPTYAMGLFRQTVGITLGGYLTRCRVAEAQRLLITTSRTTGEVAHEAGFASQSSFYEHFRRTCGCSPGAYRKRLR</sequence>
<evidence type="ECO:0000313" key="7">
    <source>
        <dbReference type="Proteomes" id="UP001500622"/>
    </source>
</evidence>
<keyword evidence="7" id="KW-1185">Reference proteome</keyword>
<keyword evidence="1" id="KW-0805">Transcription regulation</keyword>